<accession>X0XC85</accession>
<dbReference type="AlphaFoldDB" id="X0XC85"/>
<feature type="domain" description="Spore protein YkvP/CgeB glycosyl transferase-like" evidence="1">
    <location>
        <begin position="102"/>
        <end position="213"/>
    </location>
</feature>
<sequence length="221" mass="25245">GHMRKLAATKGKPIYYFPFSVDLDLLPKRKWASRADIVGFTGSADEYLYPHRVQAAQRLADADLLHDARARWQTVSKKRWHWRGQRLSQSAINHHDVAEGVKFRKYAQIDPRDYFEYLASFKIVLTCASNCQLVLNKDYEIPAAGAVMLTDGGTPGLDEILPAGSYLKYYNPDDVVRVVRRALANPQELQARARLARDHVHEYHSDAVRTVQLEGILEELR</sequence>
<feature type="non-terminal residue" evidence="2">
    <location>
        <position position="1"/>
    </location>
</feature>
<dbReference type="InterPro" id="IPR055259">
    <property type="entry name" value="YkvP/CgeB_Glyco_trans-like"/>
</dbReference>
<dbReference type="EMBL" id="BARS01045465">
    <property type="protein sequence ID" value="GAG33022.1"/>
    <property type="molecule type" value="Genomic_DNA"/>
</dbReference>
<name>X0XC85_9ZZZZ</name>
<comment type="caution">
    <text evidence="2">The sequence shown here is derived from an EMBL/GenBank/DDBJ whole genome shotgun (WGS) entry which is preliminary data.</text>
</comment>
<dbReference type="SUPFAM" id="SSF53756">
    <property type="entry name" value="UDP-Glycosyltransferase/glycogen phosphorylase"/>
    <property type="match status" value="1"/>
</dbReference>
<organism evidence="2">
    <name type="scientific">marine sediment metagenome</name>
    <dbReference type="NCBI Taxonomy" id="412755"/>
    <lineage>
        <taxon>unclassified sequences</taxon>
        <taxon>metagenomes</taxon>
        <taxon>ecological metagenomes</taxon>
    </lineage>
</organism>
<evidence type="ECO:0000313" key="2">
    <source>
        <dbReference type="EMBL" id="GAG33022.1"/>
    </source>
</evidence>
<reference evidence="2" key="1">
    <citation type="journal article" date="2014" name="Front. Microbiol.">
        <title>High frequency of phylogenetically diverse reductive dehalogenase-homologous genes in deep subseafloor sedimentary metagenomes.</title>
        <authorList>
            <person name="Kawai M."/>
            <person name="Futagami T."/>
            <person name="Toyoda A."/>
            <person name="Takaki Y."/>
            <person name="Nishi S."/>
            <person name="Hori S."/>
            <person name="Arai W."/>
            <person name="Tsubouchi T."/>
            <person name="Morono Y."/>
            <person name="Uchiyama I."/>
            <person name="Ito T."/>
            <person name="Fujiyama A."/>
            <person name="Inagaki F."/>
            <person name="Takami H."/>
        </authorList>
    </citation>
    <scope>NUCLEOTIDE SEQUENCE</scope>
    <source>
        <strain evidence="2">Expedition CK06-06</strain>
    </source>
</reference>
<gene>
    <name evidence="2" type="ORF">S01H1_68551</name>
</gene>
<protein>
    <recommendedName>
        <fullName evidence="1">Spore protein YkvP/CgeB glycosyl transferase-like domain-containing protein</fullName>
    </recommendedName>
</protein>
<proteinExistence type="predicted"/>
<dbReference type="Pfam" id="PF13524">
    <property type="entry name" value="Glyco_trans_1_2"/>
    <property type="match status" value="1"/>
</dbReference>
<evidence type="ECO:0000259" key="1">
    <source>
        <dbReference type="Pfam" id="PF13524"/>
    </source>
</evidence>